<evidence type="ECO:0000313" key="3">
    <source>
        <dbReference type="Proteomes" id="UP000141616"/>
    </source>
</evidence>
<gene>
    <name evidence="2" type="primary">021R</name>
    <name evidence="2" type="ORF">IIV22A_021R</name>
</gene>
<dbReference type="InterPro" id="IPR029052">
    <property type="entry name" value="Metallo-depent_PP-like"/>
</dbReference>
<evidence type="ECO:0000259" key="1">
    <source>
        <dbReference type="Pfam" id="PF00149"/>
    </source>
</evidence>
<dbReference type="PANTHER" id="PTHR30337">
    <property type="entry name" value="COMPONENT OF ATP-DEPENDENT DSDNA EXONUCLEASE"/>
    <property type="match status" value="1"/>
</dbReference>
<sequence>MIYLYLKKYKINMDLSNIKIFIDLDGVLADFEQGVLTQTGQTIELLGNQMWSKLSQTPNFFNSLKWCSEGIKLWNFVKQFNPIVLTGLPLGNWAEPQKRDWCSHNLGKDIDVICCKSKDKFIKAKEYLKFESNYTMILIDDRINHQLEWTNNKGIFIHHTNNANTTIESLKKVMFSINVLFIGDPHFKIKNVEFIPLFISKILKVINDFKLDFVVVAGDLLDNHDKVDVEPLNLAIQFINLLRKKIKTFILVGNHDYKNNQQFLTDHHWMNSLKYWDNVVIVDNVTTFTIKNFEFLFVPYVPPGKFIEALKTKINFEKDIKKYKAIFAHQEFYGCKMGPIKSKEGDKWNTDWPIIISGHIHNKQWCQKNIYYPGSAMQHAFGQSIENTVSILNFNNEELSYEEIDLKMPKLTIKYMSVNDVIQQSLDKYKNKINRKYKIVLQGTAEEFQTFKKSLKYKELLNDGFKITFKVKSNIVVPEDHQIKKNFIDILNKKIKEEKDPELESIFQQFILN</sequence>
<evidence type="ECO:0000313" key="2">
    <source>
        <dbReference type="EMBL" id="CCV01865.1"/>
    </source>
</evidence>
<dbReference type="RefSeq" id="YP_009010782.1">
    <property type="nucleotide sequence ID" value="NC_023615.1"/>
</dbReference>
<keyword evidence="2" id="KW-0378">Hydrolase</keyword>
<dbReference type="SUPFAM" id="SSF56300">
    <property type="entry name" value="Metallo-dependent phosphatases"/>
    <property type="match status" value="1"/>
</dbReference>
<dbReference type="InterPro" id="IPR050535">
    <property type="entry name" value="DNA_Repair-Maintenance_Comp"/>
</dbReference>
<dbReference type="InterPro" id="IPR023214">
    <property type="entry name" value="HAD_sf"/>
</dbReference>
<dbReference type="Proteomes" id="UP000141616">
    <property type="component" value="Segment"/>
</dbReference>
<keyword evidence="2" id="KW-0269">Exonuclease</keyword>
<keyword evidence="2" id="KW-0540">Nuclease</keyword>
<dbReference type="Gene3D" id="3.60.21.10">
    <property type="match status" value="1"/>
</dbReference>
<dbReference type="Pfam" id="PF00149">
    <property type="entry name" value="Metallophos"/>
    <property type="match status" value="1"/>
</dbReference>
<dbReference type="EMBL" id="HF920634">
    <property type="protein sequence ID" value="CCV01865.1"/>
    <property type="molecule type" value="Genomic_DNA"/>
</dbReference>
<dbReference type="GO" id="GO:0004527">
    <property type="term" value="F:exonuclease activity"/>
    <property type="evidence" value="ECO:0007669"/>
    <property type="project" value="UniProtKB-KW"/>
</dbReference>
<proteinExistence type="predicted"/>
<accession>W8W2A5</accession>
<feature type="domain" description="Calcineurin-like phosphoesterase" evidence="1">
    <location>
        <begin position="178"/>
        <end position="362"/>
    </location>
</feature>
<organism evidence="2 3">
    <name type="scientific">Invertebrate iridescent virus 22</name>
    <dbReference type="NCBI Taxonomy" id="345198"/>
    <lineage>
        <taxon>Viruses</taxon>
        <taxon>Varidnaviria</taxon>
        <taxon>Bamfordvirae</taxon>
        <taxon>Nucleocytoviricota</taxon>
        <taxon>Megaviricetes</taxon>
        <taxon>Pimascovirales</taxon>
        <taxon>Pimascovirales incertae sedis</taxon>
        <taxon>Iridoviridae</taxon>
        <taxon>Betairidovirinae</taxon>
        <taxon>Chloriridovirus</taxon>
        <taxon>Chloriridovirus simulium1</taxon>
    </lineage>
</organism>
<dbReference type="GeneID" id="18501571"/>
<dbReference type="InterPro" id="IPR004843">
    <property type="entry name" value="Calcineurin-like_PHP"/>
</dbReference>
<reference evidence="2 3" key="1">
    <citation type="submission" date="2013-03" db="EMBL/GenBank/DDBJ databases">
        <title>Genomic and evolutionary features of invertebrate iridoviruse.</title>
        <authorList>
            <person name="Piegu B."/>
            <person name="Guizard S."/>
            <person name="Bideshi D."/>
            <person name="Spears T."/>
            <person name="Federici B."/>
            <person name="Bigot Y."/>
        </authorList>
    </citation>
    <scope>NUCLEOTIDE SEQUENCE [LARGE SCALE GENOMIC DNA]</scope>
    <source>
        <strain evidence="2">IIV22Aberystwyth</strain>
    </source>
</reference>
<dbReference type="Gene3D" id="3.40.50.1000">
    <property type="entry name" value="HAD superfamily/HAD-like"/>
    <property type="match status" value="1"/>
</dbReference>
<name>W8W2A5_9VIRU</name>
<protein>
    <submittedName>
        <fullName evidence="2">DNA repair exonuclease SbcCD D subunit</fullName>
    </submittedName>
</protein>
<dbReference type="KEGG" id="vg:18501571"/>